<keyword evidence="5" id="KW-0029">Amino-acid transport</keyword>
<dbReference type="InterPro" id="IPR052157">
    <property type="entry name" value="BCAA_transport_permease"/>
</dbReference>
<dbReference type="InterPro" id="IPR001851">
    <property type="entry name" value="ABC_transp_permease"/>
</dbReference>
<dbReference type="CDD" id="cd06582">
    <property type="entry name" value="TM_PBP1_LivH_like"/>
    <property type="match status" value="1"/>
</dbReference>
<comment type="caution">
    <text evidence="10">The sequence shown here is derived from an EMBL/GenBank/DDBJ whole genome shotgun (WGS) entry which is preliminary data.</text>
</comment>
<keyword evidence="6 9" id="KW-1133">Transmembrane helix</keyword>
<dbReference type="GO" id="GO:0006865">
    <property type="term" value="P:amino acid transport"/>
    <property type="evidence" value="ECO:0007669"/>
    <property type="project" value="UniProtKB-KW"/>
</dbReference>
<comment type="similarity">
    <text evidence="8">Belongs to the binding-protein-dependent transport system permease family. LivHM subfamily.</text>
</comment>
<feature type="transmembrane region" description="Helical" evidence="9">
    <location>
        <begin position="188"/>
        <end position="206"/>
    </location>
</feature>
<dbReference type="AlphaFoldDB" id="X1QGA0"/>
<evidence type="ECO:0000256" key="2">
    <source>
        <dbReference type="ARBA" id="ARBA00022448"/>
    </source>
</evidence>
<dbReference type="PANTHER" id="PTHR11795">
    <property type="entry name" value="BRANCHED-CHAIN AMINO ACID TRANSPORT SYSTEM PERMEASE PROTEIN LIVH"/>
    <property type="match status" value="1"/>
</dbReference>
<dbReference type="PANTHER" id="PTHR11795:SF442">
    <property type="entry name" value="ABC TRANSPORTER ATP-BINDING PROTEIN"/>
    <property type="match status" value="1"/>
</dbReference>
<keyword evidence="7 9" id="KW-0472">Membrane</keyword>
<evidence type="ECO:0000256" key="6">
    <source>
        <dbReference type="ARBA" id="ARBA00022989"/>
    </source>
</evidence>
<evidence type="ECO:0000313" key="10">
    <source>
        <dbReference type="EMBL" id="GAI67253.1"/>
    </source>
</evidence>
<accession>X1QGA0</accession>
<dbReference type="EMBL" id="BARW01003462">
    <property type="protein sequence ID" value="GAI67253.1"/>
    <property type="molecule type" value="Genomic_DNA"/>
</dbReference>
<feature type="transmembrane region" description="Helical" evidence="9">
    <location>
        <begin position="139"/>
        <end position="159"/>
    </location>
</feature>
<organism evidence="10">
    <name type="scientific">marine sediment metagenome</name>
    <dbReference type="NCBI Taxonomy" id="412755"/>
    <lineage>
        <taxon>unclassified sequences</taxon>
        <taxon>metagenomes</taxon>
        <taxon>ecological metagenomes</taxon>
    </lineage>
</organism>
<feature type="transmembrane region" description="Helical" evidence="9">
    <location>
        <begin position="95"/>
        <end position="114"/>
    </location>
</feature>
<name>X1QGA0_9ZZZZ</name>
<keyword evidence="2" id="KW-0813">Transport</keyword>
<keyword evidence="3" id="KW-1003">Cell membrane</keyword>
<comment type="subcellular location">
    <subcellularLocation>
        <location evidence="1">Cell membrane</location>
        <topology evidence="1">Multi-pass membrane protein</topology>
    </subcellularLocation>
</comment>
<reference evidence="10" key="1">
    <citation type="journal article" date="2014" name="Front. Microbiol.">
        <title>High frequency of phylogenetically diverse reductive dehalogenase-homologous genes in deep subseafloor sedimentary metagenomes.</title>
        <authorList>
            <person name="Kawai M."/>
            <person name="Futagami T."/>
            <person name="Toyoda A."/>
            <person name="Takaki Y."/>
            <person name="Nishi S."/>
            <person name="Hori S."/>
            <person name="Arai W."/>
            <person name="Tsubouchi T."/>
            <person name="Morono Y."/>
            <person name="Uchiyama I."/>
            <person name="Ito T."/>
            <person name="Fujiyama A."/>
            <person name="Inagaki F."/>
            <person name="Takami H."/>
        </authorList>
    </citation>
    <scope>NUCLEOTIDE SEQUENCE</scope>
    <source>
        <strain evidence="10">Expedition CK06-06</strain>
    </source>
</reference>
<evidence type="ECO:0000256" key="8">
    <source>
        <dbReference type="ARBA" id="ARBA00037998"/>
    </source>
</evidence>
<keyword evidence="4 9" id="KW-0812">Transmembrane</keyword>
<dbReference type="Pfam" id="PF02653">
    <property type="entry name" value="BPD_transp_2"/>
    <property type="match status" value="1"/>
</dbReference>
<dbReference type="GO" id="GO:0022857">
    <property type="term" value="F:transmembrane transporter activity"/>
    <property type="evidence" value="ECO:0007669"/>
    <property type="project" value="InterPro"/>
</dbReference>
<evidence type="ECO:0008006" key="11">
    <source>
        <dbReference type="Google" id="ProtNLM"/>
    </source>
</evidence>
<feature type="transmembrane region" description="Helical" evidence="9">
    <location>
        <begin position="34"/>
        <end position="55"/>
    </location>
</feature>
<evidence type="ECO:0000256" key="7">
    <source>
        <dbReference type="ARBA" id="ARBA00023136"/>
    </source>
</evidence>
<feature type="transmembrane region" description="Helical" evidence="9">
    <location>
        <begin position="61"/>
        <end position="83"/>
    </location>
</feature>
<evidence type="ECO:0000256" key="4">
    <source>
        <dbReference type="ARBA" id="ARBA00022692"/>
    </source>
</evidence>
<gene>
    <name evidence="10" type="ORF">S12H4_08817</name>
</gene>
<sequence length="286" mass="30428">MEFVVISLLNGISFGMILFLLTIGLSLTLGLMGIVNLSHGVLFMVGGYVGWTVAVQLGLNYWLAVLLGGIAAGLVGLAIERGFLRFLYKLMNEQVMLTIGFIYILTNLSLWVWGGLPRAPFTASVLSGSFPIGGWEYPVHRIATIGIGLIFVIGLWWLLEKTRVGAIVRAGMDDKEMVAGLGINLGRVTYLIFFLGAFMAGIAGVIGAQTLAVNLAMGWDILLLALIVLVVGGIGSMPGALLGAMVIGLINAFGIALFPEIAMFLMYLVMIIVLLVKPSGLLPRGA</sequence>
<evidence type="ECO:0000256" key="5">
    <source>
        <dbReference type="ARBA" id="ARBA00022970"/>
    </source>
</evidence>
<protein>
    <recommendedName>
        <fullName evidence="11">Branched-chain amino acid ABC transporter permease</fullName>
    </recommendedName>
</protein>
<evidence type="ECO:0000256" key="1">
    <source>
        <dbReference type="ARBA" id="ARBA00004651"/>
    </source>
</evidence>
<evidence type="ECO:0000256" key="9">
    <source>
        <dbReference type="SAM" id="Phobius"/>
    </source>
</evidence>
<evidence type="ECO:0000256" key="3">
    <source>
        <dbReference type="ARBA" id="ARBA00022475"/>
    </source>
</evidence>
<proteinExistence type="inferred from homology"/>
<feature type="transmembrane region" description="Helical" evidence="9">
    <location>
        <begin position="6"/>
        <end position="27"/>
    </location>
</feature>
<dbReference type="GO" id="GO:0005886">
    <property type="term" value="C:plasma membrane"/>
    <property type="evidence" value="ECO:0007669"/>
    <property type="project" value="UniProtKB-SubCell"/>
</dbReference>